<keyword evidence="5" id="KW-1185">Reference proteome</keyword>
<dbReference type="Proteomes" id="UP000198878">
    <property type="component" value="Unassembled WGS sequence"/>
</dbReference>
<dbReference type="RefSeq" id="WP_208608471.1">
    <property type="nucleotide sequence ID" value="NZ_FNUJ01000012.1"/>
</dbReference>
<dbReference type="SUPFAM" id="SSF52283">
    <property type="entry name" value="Formate/glycerate dehydrogenase catalytic domain-like"/>
    <property type="match status" value="1"/>
</dbReference>
<dbReference type="Pfam" id="PF01262">
    <property type="entry name" value="AlaDh_PNT_C"/>
    <property type="match status" value="1"/>
</dbReference>
<feature type="domain" description="Alanine dehydrogenase/pyridine nucleotide transhydrogenase NAD(H)-binding" evidence="2">
    <location>
        <begin position="153"/>
        <end position="303"/>
    </location>
</feature>
<dbReference type="GO" id="GO:0005886">
    <property type="term" value="C:plasma membrane"/>
    <property type="evidence" value="ECO:0007669"/>
    <property type="project" value="TreeGrafter"/>
</dbReference>
<organism evidence="4 5">
    <name type="scientific">Amycolatopsis pretoriensis</name>
    <dbReference type="NCBI Taxonomy" id="218821"/>
    <lineage>
        <taxon>Bacteria</taxon>
        <taxon>Bacillati</taxon>
        <taxon>Actinomycetota</taxon>
        <taxon>Actinomycetes</taxon>
        <taxon>Pseudonocardiales</taxon>
        <taxon>Pseudonocardiaceae</taxon>
        <taxon>Amycolatopsis</taxon>
    </lineage>
</organism>
<dbReference type="PANTHER" id="PTHR42795:SF1">
    <property type="entry name" value="ALANINE DEHYDROGENASE"/>
    <property type="match status" value="1"/>
</dbReference>
<gene>
    <name evidence="4" type="ORF">SAMN05421837_112237</name>
</gene>
<evidence type="ECO:0000259" key="3">
    <source>
        <dbReference type="SMART" id="SM01003"/>
    </source>
</evidence>
<dbReference type="InterPro" id="IPR036291">
    <property type="entry name" value="NAD(P)-bd_dom_sf"/>
</dbReference>
<dbReference type="SUPFAM" id="SSF51735">
    <property type="entry name" value="NAD(P)-binding Rossmann-fold domains"/>
    <property type="match status" value="1"/>
</dbReference>
<dbReference type="SMART" id="SM01003">
    <property type="entry name" value="AlaDh_PNT_N"/>
    <property type="match status" value="1"/>
</dbReference>
<evidence type="ECO:0000313" key="5">
    <source>
        <dbReference type="Proteomes" id="UP000198878"/>
    </source>
</evidence>
<protein>
    <submittedName>
        <fullName evidence="4">Alanine dehydrogenase</fullName>
    </submittedName>
</protein>
<dbReference type="EMBL" id="FNUJ01000012">
    <property type="protein sequence ID" value="SEF37124.1"/>
    <property type="molecule type" value="Genomic_DNA"/>
</dbReference>
<dbReference type="Pfam" id="PF05222">
    <property type="entry name" value="AlaDh_PNT_N"/>
    <property type="match status" value="1"/>
</dbReference>
<keyword evidence="1" id="KW-0560">Oxidoreductase</keyword>
<dbReference type="GO" id="GO:0000286">
    <property type="term" value="F:alanine dehydrogenase activity"/>
    <property type="evidence" value="ECO:0007669"/>
    <property type="project" value="TreeGrafter"/>
</dbReference>
<evidence type="ECO:0000256" key="1">
    <source>
        <dbReference type="ARBA" id="ARBA00023002"/>
    </source>
</evidence>
<name>A0A1H5RGC6_9PSEU</name>
<dbReference type="PANTHER" id="PTHR42795">
    <property type="entry name" value="ALANINE DEHYDROGENASE"/>
    <property type="match status" value="1"/>
</dbReference>
<dbReference type="AlphaFoldDB" id="A0A1H5RGC6"/>
<proteinExistence type="predicted"/>
<dbReference type="SMART" id="SM01002">
    <property type="entry name" value="AlaDh_PNT_C"/>
    <property type="match status" value="1"/>
</dbReference>
<accession>A0A1H5RGC6</accession>
<dbReference type="InterPro" id="IPR007886">
    <property type="entry name" value="AlaDH/PNT_N"/>
</dbReference>
<sequence length="371" mass="38948">MTDEIESTAIGFPSEPIGSDRPVILTPELAHVLRAGGFVPVAENGIGERIGVADEDLDHAGVRFARRNEVNAARLLLKYKPFSADEITACAPEQTLGAVFHAEGRPDLLAPLLRSGVRAYSYEFLTEDGRFPLMRAGGTIAGIQAVFHAAHALQTYRGGRGVLLAAVDGCPPPKVVVIGSGNVGLAAADTAAGLGADVLVLCRTAEARDHLLRRAGNRCRAQVNSPEALARELPDTDVLIGAILISTYTTPAMITPELVRTMRPGSVIVDATAGYGPGYLPSAGPVQQPGEPPREVQGVLHVKIDVLPSVVPVTSSRAYTAAAAPYLVRLAERVLRATPDPVVDTALIVAGGEIRHPVLAEHAGFYDLVPG</sequence>
<dbReference type="STRING" id="218821.SAMN05421837_112237"/>
<evidence type="ECO:0000313" key="4">
    <source>
        <dbReference type="EMBL" id="SEF37124.1"/>
    </source>
</evidence>
<dbReference type="GO" id="GO:0006524">
    <property type="term" value="P:alanine catabolic process"/>
    <property type="evidence" value="ECO:0007669"/>
    <property type="project" value="TreeGrafter"/>
</dbReference>
<feature type="domain" description="Alanine dehydrogenase/pyridine nucleotide transhydrogenase N-terminal" evidence="3">
    <location>
        <begin position="11"/>
        <end position="141"/>
    </location>
</feature>
<reference evidence="5" key="1">
    <citation type="submission" date="2016-10" db="EMBL/GenBank/DDBJ databases">
        <authorList>
            <person name="Varghese N."/>
            <person name="Submissions S."/>
        </authorList>
    </citation>
    <scope>NUCLEOTIDE SEQUENCE [LARGE SCALE GENOMIC DNA]</scope>
    <source>
        <strain evidence="5">DSM 44654</strain>
    </source>
</reference>
<evidence type="ECO:0000259" key="2">
    <source>
        <dbReference type="SMART" id="SM01002"/>
    </source>
</evidence>
<dbReference type="InterPro" id="IPR007698">
    <property type="entry name" value="AlaDH/PNT_NAD(H)-bd"/>
</dbReference>
<dbReference type="Gene3D" id="3.40.50.720">
    <property type="entry name" value="NAD(P)-binding Rossmann-like Domain"/>
    <property type="match status" value="2"/>
</dbReference>